<dbReference type="CDD" id="cd19941">
    <property type="entry name" value="TIL"/>
    <property type="match status" value="1"/>
</dbReference>
<reference evidence="4" key="1">
    <citation type="submission" date="2023-06" db="EMBL/GenBank/DDBJ databases">
        <title>Genomic analysis of the entomopathogenic nematode Steinernema hermaphroditum.</title>
        <authorList>
            <person name="Schwarz E.M."/>
            <person name="Heppert J.K."/>
            <person name="Baniya A."/>
            <person name="Schwartz H.T."/>
            <person name="Tan C.-H."/>
            <person name="Antoshechkin I."/>
            <person name="Sternberg P.W."/>
            <person name="Goodrich-Blair H."/>
            <person name="Dillman A.R."/>
        </authorList>
    </citation>
    <scope>NUCLEOTIDE SEQUENCE</scope>
    <source>
        <strain evidence="4">PS9179</strain>
        <tissue evidence="4">Whole animal</tissue>
    </source>
</reference>
<dbReference type="Proteomes" id="UP001175271">
    <property type="component" value="Unassembled WGS sequence"/>
</dbReference>
<keyword evidence="1" id="KW-0722">Serine protease inhibitor</keyword>
<comment type="caution">
    <text evidence="4">The sequence shown here is derived from an EMBL/GenBank/DDBJ whole genome shotgun (WGS) entry which is preliminary data.</text>
</comment>
<name>A0AA39HXH4_9BILA</name>
<feature type="chain" id="PRO_5041232543" description="TIL domain-containing protein" evidence="2">
    <location>
        <begin position="17"/>
        <end position="81"/>
    </location>
</feature>
<dbReference type="InterPro" id="IPR002919">
    <property type="entry name" value="TIL_dom"/>
</dbReference>
<dbReference type="AlphaFoldDB" id="A0AA39HXH4"/>
<dbReference type="EMBL" id="JAUCMV010000003">
    <property type="protein sequence ID" value="KAK0412629.1"/>
    <property type="molecule type" value="Genomic_DNA"/>
</dbReference>
<evidence type="ECO:0000313" key="4">
    <source>
        <dbReference type="EMBL" id="KAK0412629.1"/>
    </source>
</evidence>
<evidence type="ECO:0000259" key="3">
    <source>
        <dbReference type="Pfam" id="PF01826"/>
    </source>
</evidence>
<dbReference type="Pfam" id="PF01826">
    <property type="entry name" value="TIL"/>
    <property type="match status" value="1"/>
</dbReference>
<evidence type="ECO:0000256" key="2">
    <source>
        <dbReference type="SAM" id="SignalP"/>
    </source>
</evidence>
<dbReference type="SUPFAM" id="SSF57567">
    <property type="entry name" value="Serine protease inhibitors"/>
    <property type="match status" value="1"/>
</dbReference>
<evidence type="ECO:0000313" key="5">
    <source>
        <dbReference type="Proteomes" id="UP001175271"/>
    </source>
</evidence>
<feature type="signal peptide" evidence="2">
    <location>
        <begin position="1"/>
        <end position="16"/>
    </location>
</feature>
<accession>A0AA39HXH4</accession>
<dbReference type="InterPro" id="IPR036084">
    <property type="entry name" value="Ser_inhib-like_sf"/>
</dbReference>
<evidence type="ECO:0000256" key="1">
    <source>
        <dbReference type="ARBA" id="ARBA00022900"/>
    </source>
</evidence>
<protein>
    <recommendedName>
        <fullName evidence="3">TIL domain-containing protein</fullName>
    </recommendedName>
</protein>
<proteinExistence type="predicted"/>
<dbReference type="Gene3D" id="2.10.25.10">
    <property type="entry name" value="Laminin"/>
    <property type="match status" value="1"/>
</dbReference>
<keyword evidence="2" id="KW-0732">Signal</keyword>
<keyword evidence="1" id="KW-0646">Protease inhibitor</keyword>
<gene>
    <name evidence="4" type="ORF">QR680_006317</name>
</gene>
<keyword evidence="5" id="KW-1185">Reference proteome</keyword>
<feature type="domain" description="TIL" evidence="3">
    <location>
        <begin position="26"/>
        <end position="76"/>
    </location>
</feature>
<dbReference type="GO" id="GO:0004867">
    <property type="term" value="F:serine-type endopeptidase inhibitor activity"/>
    <property type="evidence" value="ECO:0007669"/>
    <property type="project" value="UniProtKB-KW"/>
</dbReference>
<sequence length="81" mass="9055">MIFKLVVALLLTYVVSQDNSTTPETCGPYEMPYPCKPCPPSCNIFEPKPCTFDCIPGCDCLPGYIRNESTAECVPWFAYCM</sequence>
<organism evidence="4 5">
    <name type="scientific">Steinernema hermaphroditum</name>
    <dbReference type="NCBI Taxonomy" id="289476"/>
    <lineage>
        <taxon>Eukaryota</taxon>
        <taxon>Metazoa</taxon>
        <taxon>Ecdysozoa</taxon>
        <taxon>Nematoda</taxon>
        <taxon>Chromadorea</taxon>
        <taxon>Rhabditida</taxon>
        <taxon>Tylenchina</taxon>
        <taxon>Panagrolaimomorpha</taxon>
        <taxon>Strongyloidoidea</taxon>
        <taxon>Steinernematidae</taxon>
        <taxon>Steinernema</taxon>
    </lineage>
</organism>